<dbReference type="Gene3D" id="1.10.132.80">
    <property type="match status" value="1"/>
</dbReference>
<dbReference type="InterPro" id="IPR032066">
    <property type="entry name" value="GP3_package"/>
</dbReference>
<reference evidence="1" key="1">
    <citation type="journal article" date="2021" name="Proc. Natl. Acad. Sci. U.S.A.">
        <title>A Catalog of Tens of Thousands of Viruses from Human Metagenomes Reveals Hidden Associations with Chronic Diseases.</title>
        <authorList>
            <person name="Tisza M.J."/>
            <person name="Buck C.B."/>
        </authorList>
    </citation>
    <scope>NUCLEOTIDE SEQUENCE</scope>
    <source>
        <strain evidence="1">CtR0j7</strain>
    </source>
</reference>
<accession>A0A8S5LI41</accession>
<dbReference type="EMBL" id="BK014722">
    <property type="protein sequence ID" value="DAD69499.1"/>
    <property type="molecule type" value="Genomic_DNA"/>
</dbReference>
<protein>
    <submittedName>
        <fullName evidence="1">Terminase small subunit</fullName>
    </submittedName>
</protein>
<organism evidence="1">
    <name type="scientific">Siphoviridae sp. ctR0j7</name>
    <dbReference type="NCBI Taxonomy" id="2823580"/>
    <lineage>
        <taxon>Viruses</taxon>
        <taxon>Duplodnaviria</taxon>
        <taxon>Heunggongvirae</taxon>
        <taxon>Uroviricota</taxon>
        <taxon>Caudoviricetes</taxon>
    </lineage>
</organism>
<name>A0A8S5LI41_9CAUD</name>
<proteinExistence type="predicted"/>
<evidence type="ECO:0000313" key="1">
    <source>
        <dbReference type="EMBL" id="DAD69499.1"/>
    </source>
</evidence>
<sequence length="135" mass="14645">MSGKSKRPVGRPCELNETVIEKAWLYLKGGYKEQGNAVPSVAGLAFALGKSRNVMYEWAKQNNEFNDILECIATAQEMLLIDGGLNGDFNAAFAKMLMTKHGYSDKVETDMKSSDGSMTPTVIELVAVGDDESTG</sequence>
<dbReference type="Pfam" id="PF16677">
    <property type="entry name" value="GP3_package"/>
    <property type="match status" value="1"/>
</dbReference>